<evidence type="ECO:0000256" key="3">
    <source>
        <dbReference type="ARBA" id="ARBA00022692"/>
    </source>
</evidence>
<name>A0A2C7AW50_9ACTN</name>
<keyword evidence="5" id="KW-0472">Membrane</keyword>
<dbReference type="InterPro" id="IPR011701">
    <property type="entry name" value="MFS"/>
</dbReference>
<evidence type="ECO:0000313" key="6">
    <source>
        <dbReference type="EMBL" id="SBN39194.1"/>
    </source>
</evidence>
<proteinExistence type="predicted"/>
<dbReference type="AlphaFoldDB" id="A0A2C7AW50"/>
<evidence type="ECO:0000256" key="5">
    <source>
        <dbReference type="ARBA" id="ARBA00023136"/>
    </source>
</evidence>
<protein>
    <submittedName>
        <fullName evidence="6">MFS transporter</fullName>
    </submittedName>
</protein>
<dbReference type="PANTHER" id="PTHR23513:SF11">
    <property type="entry name" value="STAPHYLOFERRIN A TRANSPORTER"/>
    <property type="match status" value="1"/>
</dbReference>
<dbReference type="InterPro" id="IPR036259">
    <property type="entry name" value="MFS_trans_sf"/>
</dbReference>
<dbReference type="PANTHER" id="PTHR23513">
    <property type="entry name" value="INTEGRAL MEMBRANE EFFLUX PROTEIN-RELATED"/>
    <property type="match status" value="1"/>
</dbReference>
<dbReference type="Gene3D" id="1.20.1250.20">
    <property type="entry name" value="MFS general substrate transporter like domains"/>
    <property type="match status" value="1"/>
</dbReference>
<dbReference type="GO" id="GO:0005886">
    <property type="term" value="C:plasma membrane"/>
    <property type="evidence" value="ECO:0007669"/>
    <property type="project" value="UniProtKB-SubCell"/>
</dbReference>
<keyword evidence="3" id="KW-0812">Transmembrane</keyword>
<organism evidence="6">
    <name type="scientific">Propionibacterium freudenreichii</name>
    <dbReference type="NCBI Taxonomy" id="1744"/>
    <lineage>
        <taxon>Bacteria</taxon>
        <taxon>Bacillati</taxon>
        <taxon>Actinomycetota</taxon>
        <taxon>Actinomycetes</taxon>
        <taxon>Propionibacteriales</taxon>
        <taxon>Propionibacteriaceae</taxon>
        <taxon>Propionibacterium</taxon>
    </lineage>
</organism>
<keyword evidence="4" id="KW-1133">Transmembrane helix</keyword>
<dbReference type="RefSeq" id="WP_063493814.1">
    <property type="nucleotide sequence ID" value="NZ_JASFXR010000013.1"/>
</dbReference>
<accession>A0A2C7AW50</accession>
<keyword evidence="2" id="KW-1003">Cell membrane</keyword>
<gene>
    <name evidence="6" type="ORF">PFR_JS10_1551</name>
</gene>
<reference evidence="6" key="1">
    <citation type="submission" date="2016-05" db="EMBL/GenBank/DDBJ databases">
        <authorList>
            <person name="Lavstsen T."/>
            <person name="Jespersen J.S."/>
        </authorList>
    </citation>
    <scope>NUCLEOTIDE SEQUENCE</scope>
    <source>
        <strain evidence="6">PFRJS10</strain>
    </source>
</reference>
<comment type="subcellular location">
    <subcellularLocation>
        <location evidence="1">Cell membrane</location>
        <topology evidence="1">Multi-pass membrane protein</topology>
    </subcellularLocation>
</comment>
<dbReference type="EMBL" id="LT576035">
    <property type="protein sequence ID" value="SBN39194.1"/>
    <property type="molecule type" value="Genomic_DNA"/>
</dbReference>
<evidence type="ECO:0000256" key="2">
    <source>
        <dbReference type="ARBA" id="ARBA00022475"/>
    </source>
</evidence>
<dbReference type="GO" id="GO:0022857">
    <property type="term" value="F:transmembrane transporter activity"/>
    <property type="evidence" value="ECO:0007669"/>
    <property type="project" value="InterPro"/>
</dbReference>
<sequence>MNSWRKDLSLLREPGVGLLFAGRTLNTLGMSFAPVALSFGILGLPGGSASLLSIVLAAESIPLVLFLLVGGALADRLPRQRVIMASQVLAAVSYTALASLIALGVANAYALCAAAVLSGVGAAMGFPAFTGLIPQIVAPDRLQTGNALLSFGAAVARIAGVVAGGVVTAMIGGAGGLGVSALMYALTAATAVRLHPRYNTGARDVVPGLVSDMKEGWREFVSREWLWVVVGAWSLLNMCFNAAHAVLGPVIAKERLGGAEPWSWVLAAESVGEVIAVFVAMRWRPRHPLLKPLIITMIAMPAPFTMLGLSAPLWAIIVASAPMGLAFMVFDVMWTTTMQREVPPEALSRVSSFDAMGSFMLGPVGLLIAGPLAAHVGAAPATFGCGVLMFLIAGVALFSRDVRTLEWSEATSGPDRTPELASAPVEVTVSA</sequence>
<evidence type="ECO:0000256" key="4">
    <source>
        <dbReference type="ARBA" id="ARBA00022989"/>
    </source>
</evidence>
<dbReference type="CDD" id="cd06173">
    <property type="entry name" value="MFS_MefA_like"/>
    <property type="match status" value="1"/>
</dbReference>
<dbReference type="SUPFAM" id="SSF103473">
    <property type="entry name" value="MFS general substrate transporter"/>
    <property type="match status" value="1"/>
</dbReference>
<dbReference type="Pfam" id="PF07690">
    <property type="entry name" value="MFS_1"/>
    <property type="match status" value="1"/>
</dbReference>
<evidence type="ECO:0000256" key="1">
    <source>
        <dbReference type="ARBA" id="ARBA00004651"/>
    </source>
</evidence>